<proteinExistence type="predicted"/>
<feature type="region of interest" description="Disordered" evidence="5">
    <location>
        <begin position="278"/>
        <end position="302"/>
    </location>
</feature>
<keyword evidence="3 6" id="KW-1133">Transmembrane helix</keyword>
<comment type="caution">
    <text evidence="7">The sequence shown here is derived from an EMBL/GenBank/DDBJ whole genome shotgun (WGS) entry which is preliminary data.</text>
</comment>
<evidence type="ECO:0000313" key="7">
    <source>
        <dbReference type="EMBL" id="PGH27222.1"/>
    </source>
</evidence>
<evidence type="ECO:0000256" key="5">
    <source>
        <dbReference type="SAM" id="MobiDB-lite"/>
    </source>
</evidence>
<evidence type="ECO:0000256" key="6">
    <source>
        <dbReference type="SAM" id="Phobius"/>
    </source>
</evidence>
<accession>A0A2B7Z2C6</accession>
<dbReference type="GO" id="GO:0016020">
    <property type="term" value="C:membrane"/>
    <property type="evidence" value="ECO:0007669"/>
    <property type="project" value="UniProtKB-SubCell"/>
</dbReference>
<sequence>MADHPDINDPDRFVYYRYAPSLAAAAIFVTLFGISTSLHTYQLWLKRSWFLIPFIIGGIFETVGYIGRILSSSDQWDKSPYIMQTLLLLIAPALFAASIYMILGRIILLTGGEKYSLIRQTWLTKIFVSGDVLSFMLQTVGGVLMGMAESNPNNKEIGEGVIVGGLFVQLFFFGFFIIASVVFQWRGRDHLAQLPARVTWMKHLFTLYVVSGLIFVRSLFRVIEYLQGNAGYLLRHEIFLYLFDSVIMLAVMVSMNIIHPGDIAILLKEKEADSRGFLEMDEMDPQEQKEDHSRRASRRMFV</sequence>
<feature type="transmembrane region" description="Helical" evidence="6">
    <location>
        <begin position="160"/>
        <end position="183"/>
    </location>
</feature>
<dbReference type="Proteomes" id="UP000224634">
    <property type="component" value="Unassembled WGS sequence"/>
</dbReference>
<dbReference type="OrthoDB" id="3358017at2759"/>
<organism evidence="7 8">
    <name type="scientific">Polytolypa hystricis (strain UAMH7299)</name>
    <dbReference type="NCBI Taxonomy" id="1447883"/>
    <lineage>
        <taxon>Eukaryota</taxon>
        <taxon>Fungi</taxon>
        <taxon>Dikarya</taxon>
        <taxon>Ascomycota</taxon>
        <taxon>Pezizomycotina</taxon>
        <taxon>Eurotiomycetes</taxon>
        <taxon>Eurotiomycetidae</taxon>
        <taxon>Onygenales</taxon>
        <taxon>Onygenales incertae sedis</taxon>
        <taxon>Polytolypa</taxon>
    </lineage>
</organism>
<dbReference type="InterPro" id="IPR007568">
    <property type="entry name" value="RTA1"/>
</dbReference>
<evidence type="ECO:0000256" key="2">
    <source>
        <dbReference type="ARBA" id="ARBA00022692"/>
    </source>
</evidence>
<evidence type="ECO:0000256" key="1">
    <source>
        <dbReference type="ARBA" id="ARBA00004141"/>
    </source>
</evidence>
<dbReference type="PANTHER" id="PTHR31465">
    <property type="entry name" value="PROTEIN RTA1-RELATED"/>
    <property type="match status" value="1"/>
</dbReference>
<keyword evidence="4 6" id="KW-0472">Membrane</keyword>
<feature type="transmembrane region" description="Helical" evidence="6">
    <location>
        <begin position="50"/>
        <end position="70"/>
    </location>
</feature>
<keyword evidence="2 6" id="KW-0812">Transmembrane</keyword>
<name>A0A2B7Z2C6_POLH7</name>
<dbReference type="PANTHER" id="PTHR31465:SF1">
    <property type="entry name" value="PROTEIN RTA1-RELATED"/>
    <property type="match status" value="1"/>
</dbReference>
<feature type="transmembrane region" description="Helical" evidence="6">
    <location>
        <begin position="18"/>
        <end position="38"/>
    </location>
</feature>
<keyword evidence="8" id="KW-1185">Reference proteome</keyword>
<comment type="subcellular location">
    <subcellularLocation>
        <location evidence="1">Membrane</location>
        <topology evidence="1">Multi-pass membrane protein</topology>
    </subcellularLocation>
</comment>
<feature type="transmembrane region" description="Helical" evidence="6">
    <location>
        <begin position="82"/>
        <end position="103"/>
    </location>
</feature>
<gene>
    <name evidence="7" type="ORF">AJ80_01179</name>
</gene>
<protein>
    <recommendedName>
        <fullName evidence="9">RTA1 domain-containing protein</fullName>
    </recommendedName>
</protein>
<dbReference type="EMBL" id="PDNA01000009">
    <property type="protein sequence ID" value="PGH27222.1"/>
    <property type="molecule type" value="Genomic_DNA"/>
</dbReference>
<evidence type="ECO:0000313" key="8">
    <source>
        <dbReference type="Proteomes" id="UP000224634"/>
    </source>
</evidence>
<evidence type="ECO:0000256" key="3">
    <source>
        <dbReference type="ARBA" id="ARBA00022989"/>
    </source>
</evidence>
<evidence type="ECO:0000256" key="4">
    <source>
        <dbReference type="ARBA" id="ARBA00023136"/>
    </source>
</evidence>
<evidence type="ECO:0008006" key="9">
    <source>
        <dbReference type="Google" id="ProtNLM"/>
    </source>
</evidence>
<dbReference type="AlphaFoldDB" id="A0A2B7Z2C6"/>
<feature type="transmembrane region" description="Helical" evidence="6">
    <location>
        <begin position="123"/>
        <end position="148"/>
    </location>
</feature>
<dbReference type="Pfam" id="PF04479">
    <property type="entry name" value="RTA1"/>
    <property type="match status" value="1"/>
</dbReference>
<feature type="transmembrane region" description="Helical" evidence="6">
    <location>
        <begin position="204"/>
        <end position="223"/>
    </location>
</feature>
<feature type="transmembrane region" description="Helical" evidence="6">
    <location>
        <begin position="238"/>
        <end position="258"/>
    </location>
</feature>
<dbReference type="STRING" id="1447883.A0A2B7Z2C6"/>
<reference evidence="7 8" key="1">
    <citation type="submission" date="2017-10" db="EMBL/GenBank/DDBJ databases">
        <title>Comparative genomics in systemic dimorphic fungi from Ajellomycetaceae.</title>
        <authorList>
            <person name="Munoz J.F."/>
            <person name="Mcewen J.G."/>
            <person name="Clay O.K."/>
            <person name="Cuomo C.A."/>
        </authorList>
    </citation>
    <scope>NUCLEOTIDE SEQUENCE [LARGE SCALE GENOMIC DNA]</scope>
    <source>
        <strain evidence="7 8">UAMH7299</strain>
    </source>
</reference>